<dbReference type="PANTHER" id="PTHR45924">
    <property type="entry name" value="FI17866P1"/>
    <property type="match status" value="1"/>
</dbReference>
<name>A0A9Y3RBR0_9CICH</name>
<feature type="compositionally biased region" description="Polar residues" evidence="2">
    <location>
        <begin position="1951"/>
        <end position="1970"/>
    </location>
</feature>
<protein>
    <submittedName>
        <fullName evidence="6">Mucin-17 isoform X1</fullName>
    </submittedName>
</protein>
<feature type="compositionally biased region" description="Basic and acidic residues" evidence="2">
    <location>
        <begin position="895"/>
        <end position="908"/>
    </location>
</feature>
<dbReference type="Pfam" id="PF00621">
    <property type="entry name" value="RhoGEF"/>
    <property type="match status" value="1"/>
</dbReference>
<feature type="compositionally biased region" description="Polar residues" evidence="2">
    <location>
        <begin position="96"/>
        <end position="111"/>
    </location>
</feature>
<dbReference type="GO" id="GO:0030833">
    <property type="term" value="P:regulation of actin filament polymerization"/>
    <property type="evidence" value="ECO:0007669"/>
    <property type="project" value="TreeGrafter"/>
</dbReference>
<feature type="compositionally biased region" description="Low complexity" evidence="2">
    <location>
        <begin position="1559"/>
        <end position="1570"/>
    </location>
</feature>
<dbReference type="GO" id="GO:0005829">
    <property type="term" value="C:cytosol"/>
    <property type="evidence" value="ECO:0007669"/>
    <property type="project" value="UniProtKB-ARBA"/>
</dbReference>
<dbReference type="GeneID" id="102201439"/>
<proteinExistence type="predicted"/>
<feature type="domain" description="PH" evidence="3">
    <location>
        <begin position="372"/>
        <end position="470"/>
    </location>
</feature>
<feature type="compositionally biased region" description="Low complexity" evidence="2">
    <location>
        <begin position="1314"/>
        <end position="1324"/>
    </location>
</feature>
<feature type="region of interest" description="Disordered" evidence="2">
    <location>
        <begin position="2196"/>
        <end position="2270"/>
    </location>
</feature>
<feature type="compositionally biased region" description="Low complexity" evidence="2">
    <location>
        <begin position="2300"/>
        <end position="2314"/>
    </location>
</feature>
<feature type="compositionally biased region" description="Polar residues" evidence="2">
    <location>
        <begin position="1668"/>
        <end position="1685"/>
    </location>
</feature>
<feature type="compositionally biased region" description="Polar residues" evidence="2">
    <location>
        <begin position="1526"/>
        <end position="1539"/>
    </location>
</feature>
<feature type="region of interest" description="Disordered" evidence="2">
    <location>
        <begin position="1491"/>
        <end position="1785"/>
    </location>
</feature>
<feature type="compositionally biased region" description="Low complexity" evidence="2">
    <location>
        <begin position="1861"/>
        <end position="1901"/>
    </location>
</feature>
<organism evidence="5 6">
    <name type="scientific">Pundamilia nyererei</name>
    <dbReference type="NCBI Taxonomy" id="303518"/>
    <lineage>
        <taxon>Eukaryota</taxon>
        <taxon>Metazoa</taxon>
        <taxon>Chordata</taxon>
        <taxon>Craniata</taxon>
        <taxon>Vertebrata</taxon>
        <taxon>Euteleostomi</taxon>
        <taxon>Actinopterygii</taxon>
        <taxon>Neopterygii</taxon>
        <taxon>Teleostei</taxon>
        <taxon>Neoteleostei</taxon>
        <taxon>Acanthomorphata</taxon>
        <taxon>Ovalentaria</taxon>
        <taxon>Cichlomorphae</taxon>
        <taxon>Cichliformes</taxon>
        <taxon>Cichlidae</taxon>
        <taxon>African cichlids</taxon>
        <taxon>Pseudocrenilabrinae</taxon>
        <taxon>Haplochromini</taxon>
        <taxon>Pundamilia</taxon>
    </lineage>
</organism>
<feature type="compositionally biased region" description="Basic residues" evidence="2">
    <location>
        <begin position="811"/>
        <end position="827"/>
    </location>
</feature>
<evidence type="ECO:0000256" key="2">
    <source>
        <dbReference type="SAM" id="MobiDB-lite"/>
    </source>
</evidence>
<feature type="compositionally biased region" description="Basic and acidic residues" evidence="2">
    <location>
        <begin position="1435"/>
        <end position="1454"/>
    </location>
</feature>
<dbReference type="Gene3D" id="2.30.29.30">
    <property type="entry name" value="Pleckstrin-homology domain (PH domain)/Phosphotyrosine-binding domain (PTB)"/>
    <property type="match status" value="1"/>
</dbReference>
<feature type="region of interest" description="Disordered" evidence="2">
    <location>
        <begin position="2132"/>
        <end position="2184"/>
    </location>
</feature>
<feature type="compositionally biased region" description="Low complexity" evidence="2">
    <location>
        <begin position="1747"/>
        <end position="1760"/>
    </location>
</feature>
<feature type="domain" description="DH" evidence="4">
    <location>
        <begin position="169"/>
        <end position="348"/>
    </location>
</feature>
<feature type="region of interest" description="Disordered" evidence="2">
    <location>
        <begin position="1951"/>
        <end position="2034"/>
    </location>
</feature>
<reference evidence="6" key="1">
    <citation type="submission" date="2025-08" db="UniProtKB">
        <authorList>
            <consortium name="RefSeq"/>
        </authorList>
    </citation>
    <scope>IDENTIFICATION</scope>
</reference>
<evidence type="ECO:0000313" key="6">
    <source>
        <dbReference type="RefSeq" id="XP_005737537.1"/>
    </source>
</evidence>
<gene>
    <name evidence="6" type="primary">plekhg2</name>
</gene>
<dbReference type="InterPro" id="IPR043324">
    <property type="entry name" value="PH_PLEKHG1_G2_G3"/>
</dbReference>
<dbReference type="InterPro" id="IPR001849">
    <property type="entry name" value="PH_domain"/>
</dbReference>
<feature type="compositionally biased region" description="Low complexity" evidence="2">
    <location>
        <begin position="61"/>
        <end position="88"/>
    </location>
</feature>
<feature type="compositionally biased region" description="Low complexity" evidence="2">
    <location>
        <begin position="43"/>
        <end position="54"/>
    </location>
</feature>
<dbReference type="CDD" id="cd13243">
    <property type="entry name" value="PH_PLEKHG1_G2_G3"/>
    <property type="match status" value="1"/>
</dbReference>
<dbReference type="SUPFAM" id="SSF48065">
    <property type="entry name" value="DBL homology domain (DH-domain)"/>
    <property type="match status" value="1"/>
</dbReference>
<dbReference type="SMART" id="SM00325">
    <property type="entry name" value="RhoGEF"/>
    <property type="match status" value="1"/>
</dbReference>
<feature type="compositionally biased region" description="Low complexity" evidence="2">
    <location>
        <begin position="1909"/>
        <end position="1921"/>
    </location>
</feature>
<feature type="region of interest" description="Disordered" evidence="2">
    <location>
        <begin position="1801"/>
        <end position="1921"/>
    </location>
</feature>
<dbReference type="InterPro" id="IPR035899">
    <property type="entry name" value="DBL_dom_sf"/>
</dbReference>
<feature type="region of interest" description="Disordered" evidence="2">
    <location>
        <begin position="668"/>
        <end position="1051"/>
    </location>
</feature>
<accession>A0A9Y3RBR0</accession>
<dbReference type="CTD" id="64857"/>
<evidence type="ECO:0000259" key="3">
    <source>
        <dbReference type="PROSITE" id="PS50003"/>
    </source>
</evidence>
<sequence length="2432" mass="263247">MPEGSRRGSQRSPSNTAAKRPSSVSSLSGIVGRMMSSGERGASSSCTSVNTVCSDGERPASLSLSSSASSVSLQDSSHSSSSSSSSSLPYGAVPTYNASSSSSTPKRNGSDISLDLTPLTPHGGGGGASGGGVACVAKVTGGGGHPSNAASPVGVAVAAAVATPRQLSRLDRVVLEIVETEQAYVRDLKSIVEDYLGCIIDCGALPLKPEQVSTLFCNIEDIYEFNSDLLEDLERSPHAAAIAECFVERSEAFDIYTLYCMNYPNSVAVLRECMKNESLVRFFQERQATLSHSLPLETYLLKPVQRILKYHLLLQELSKHFDKSEPGYEVVEDAIVTMTAVAWYINDMKRKQEHAVRLQEIESLLVNWTGPDLSGFGELVLEGSFKVHRVKKERAFFLFDKMLLIAKKRMEQFVYSTHIFCCNLLLVENLKDPLCFRVSDQTIPKQQHVVQTKNQEEKRLWVHYLKRLIVENHPASLPHKARQVLGDNFCQSPQFEQDHLKKSSASPRLDDIHAYHRGRRQSGQEPPELLMYTPEKSRKNLPLLLEGNLPYRRTRRQSAPAKDIEAVFHPNAMKQAGSESELCHADSLGSAGSSSTLASSVIEVESERGGASLKPQLRPNKEEENEEEEELTPFSPPPTLSITEEILEFINQSRAREGLAAIHTHMTIKDEPKEPLSNQTNFTCPLPPVTSSQEQTHTMPQEQERAEIEDDIVQSQTGENETTESEIQEIQVAESQVEKGEEVLGEVQENDKEKTKTSENEDRHKIVPPQTLDLHRFVSEEEESKNKVIPIEEEESTTSSSNLGAPNQPNKRYHPPTRGSHLTKRDKKIIEKIRSYYEAAAEAEEGEEEDEELAEEVGSKRRNSFSQIPSGLVKETMSRFDVGGHQGESESGLSKFEEPERDTDREHLSSSGPVSSPFPVLADAKSDGQADKPMSSLDFREEDRVKSSSSAASNDEETPNPVNLQSNQSRPIGEETKIQDQNENVCKGSLVERREEKVEGESRDQTTMPGAGNQAITNGHEANPPGSTEANGSHEETSTPVNTCEKPETKTQNIWTRTRSRDQAKAIGNLEDLPSQIKVGRWSRHSRIVTANRALFETMGSDVAGIGLFEANPVVDPVLIENSERILSKVQTLARMYSAKASTMKVPLHQKRSSSGRNQSVVSASLSGPASPSQSRSQIQAEAQVTAEHQKQYETETGQSESRCATQTYSMVKVQTQNVTQRRQCQIQAEDQNQTQTMSWKTKEIQEERTVKTAESLTPDVQEAAMEPVEPQSFGHVFVKEQMTTQQTNGISLSRPRDFISALSRERDSGVGRTLSETSQTSTTPQENPAPLLSNQSSSLTQVNSYEHRYTSPGASSSSTTTIQHLRTQAGDWSSSLCCPASNKDPSRDDPLNENRDVHPDVPEQQSGRHHAYSARESGEIITQPTPSEPPLCAEHCRKVTKDGDNQDKDKQDAAAEQCIQARVEHSFTDNKDTLSKDVNVYAAPEFSVCTGNANADASSGKCNSSARPHPGPSREQRETEEGSTVLRNQRPQKTSAEELSSDEGSAGRFGEWRPLGELPAQPSQSLPLLTASGSSHVSCHALTETPGHHSLRENEPRPSNPTQLQSADHLPTFTSQRPLDLLTTLGGRASSDPPNVNSMPEGDHRDPKEPGCPTKLPIFKTQEERTTQAITTPDQGTSAPSAFQPSLRHRSPSPHRAPPTSSVRAPPCSSPFRLIPASSPTPVCPNNISKALSSLSPTPPLTRKAPSTPSPASSSSSVRGPPPSPTSSSTLRSPTCSSPITSSSTFTKSLAASCISQSISQSMAKDNTARNSVNQSPSLPSSHLRRRSPSPKPPSSTPACAQLGCSKDGYHHPRCPPSTLPTSYTSPSLMPSSPPSLSQRSPSPSHYQPAYASSSSPRPSFLHSKTGSSQNSNNNNNHSTAISQVSCSLSSALSNGGWLVSPQKETFSNGTSKAAVKQQSQDSLWSGSHNRVARPFSASEPNSRVQSPSPSPASFIHLCSPPPQHNFSSPMANKPPHPRSSRVGSASSHNPLGLTLELPITSSMSSSSCPSPRILSPPPIGVSVNVWANNVATPQPRNARYVSSSASPSLSSTLASFPTSSSSSFVPQSGFNGSFPSGPCPTTSLSLRRSFSSSLADRPSSPARLNAAAQRRSWADSSRRSLGFSGNAHPSFDQHESCPVSPRSGWSSYSSSPACLSPENGLQSPPSSSKFSPGNGTGGGQHFTSVPWPDVRELSNKYNGTDIPDTGDTCTISASSPPPVSSTASSDRQIDWEDPELQEGNCRSQLICAYLSRPSSEQNLTSSSLTLSTSGMTSPPPAPYQHHQFHIKPPPQVQIYTTAPPVSPVSSPLPSRASPLPKQGNHKASYATTVNLQIAGSGRITSFSTAQVSLTQTLQGGAGAGVAAQGQMVRRVSINGLSQLPSALPQNCNRI</sequence>
<feature type="region of interest" description="Disordered" evidence="2">
    <location>
        <begin position="1"/>
        <end position="125"/>
    </location>
</feature>
<dbReference type="GO" id="GO:0005085">
    <property type="term" value="F:guanyl-nucleotide exchange factor activity"/>
    <property type="evidence" value="ECO:0007669"/>
    <property type="project" value="InterPro"/>
</dbReference>
<feature type="compositionally biased region" description="Basic and acidic residues" evidence="2">
    <location>
        <begin position="1587"/>
        <end position="1597"/>
    </location>
</feature>
<dbReference type="InterPro" id="IPR055251">
    <property type="entry name" value="SOS1_NGEF_PH"/>
</dbReference>
<dbReference type="CDD" id="cd00160">
    <property type="entry name" value="RhoGEF"/>
    <property type="match status" value="1"/>
</dbReference>
<feature type="compositionally biased region" description="Polar residues" evidence="2">
    <location>
        <begin position="676"/>
        <end position="701"/>
    </location>
</feature>
<feature type="compositionally biased region" description="Polar residues" evidence="2">
    <location>
        <begin position="1980"/>
        <end position="1989"/>
    </location>
</feature>
<feature type="compositionally biased region" description="Polar residues" evidence="2">
    <location>
        <begin position="1719"/>
        <end position="1737"/>
    </location>
</feature>
<dbReference type="PROSITE" id="PS50010">
    <property type="entry name" value="DH_2"/>
    <property type="match status" value="1"/>
</dbReference>
<feature type="region of interest" description="Disordered" evidence="2">
    <location>
        <begin position="2300"/>
        <end position="2363"/>
    </location>
</feature>
<feature type="compositionally biased region" description="Acidic residues" evidence="2">
    <location>
        <begin position="841"/>
        <end position="855"/>
    </location>
</feature>
<dbReference type="RefSeq" id="XP_005737537.1">
    <property type="nucleotide sequence ID" value="XM_005737480.1"/>
</dbReference>
<feature type="compositionally biased region" description="Low complexity" evidence="2">
    <location>
        <begin position="2345"/>
        <end position="2358"/>
    </location>
</feature>
<feature type="region of interest" description="Disordered" evidence="2">
    <location>
        <begin position="1305"/>
        <end position="1341"/>
    </location>
</feature>
<feature type="compositionally biased region" description="Basic and acidic residues" evidence="2">
    <location>
        <begin position="1385"/>
        <end position="1402"/>
    </location>
</feature>
<feature type="compositionally biased region" description="Basic and acidic residues" evidence="2">
    <location>
        <begin position="749"/>
        <end position="765"/>
    </location>
</feature>
<dbReference type="GO" id="GO:0031267">
    <property type="term" value="F:small GTPase binding"/>
    <property type="evidence" value="ECO:0007669"/>
    <property type="project" value="TreeGrafter"/>
</dbReference>
<feature type="compositionally biased region" description="Polar residues" evidence="2">
    <location>
        <begin position="1804"/>
        <end position="1816"/>
    </location>
</feature>
<feature type="region of interest" description="Disordered" evidence="2">
    <location>
        <begin position="575"/>
        <end position="594"/>
    </location>
</feature>
<feature type="compositionally biased region" description="Polar residues" evidence="2">
    <location>
        <begin position="1601"/>
        <end position="1618"/>
    </location>
</feature>
<feature type="compositionally biased region" description="Polar residues" evidence="2">
    <location>
        <begin position="1491"/>
        <end position="1507"/>
    </location>
</feature>
<dbReference type="SMART" id="SM00233">
    <property type="entry name" value="PH"/>
    <property type="match status" value="1"/>
</dbReference>
<dbReference type="InterPro" id="IPR000219">
    <property type="entry name" value="DH_dom"/>
</dbReference>
<dbReference type="Proteomes" id="UP000695023">
    <property type="component" value="Unplaced"/>
</dbReference>
<feature type="compositionally biased region" description="Polar residues" evidence="2">
    <location>
        <begin position="2201"/>
        <end position="2215"/>
    </location>
</feature>
<feature type="compositionally biased region" description="Low complexity" evidence="2">
    <location>
        <begin position="909"/>
        <end position="920"/>
    </location>
</feature>
<keyword evidence="1" id="KW-0597">Phosphoprotein</keyword>
<feature type="compositionally biased region" description="Basic and acidic residues" evidence="2">
    <location>
        <begin position="990"/>
        <end position="1004"/>
    </location>
</feature>
<dbReference type="PROSITE" id="PS50003">
    <property type="entry name" value="PH_DOMAIN"/>
    <property type="match status" value="1"/>
</dbReference>
<dbReference type="Pfam" id="PF22697">
    <property type="entry name" value="SOS1_NGEF_PH"/>
    <property type="match status" value="1"/>
</dbReference>
<feature type="region of interest" description="Disordered" evidence="2">
    <location>
        <begin position="1142"/>
        <end position="1204"/>
    </location>
</feature>
<feature type="compositionally biased region" description="Polar residues" evidence="2">
    <location>
        <begin position="1155"/>
        <end position="1183"/>
    </location>
</feature>
<feature type="region of interest" description="Disordered" evidence="2">
    <location>
        <begin position="1373"/>
        <end position="1457"/>
    </location>
</feature>
<feature type="compositionally biased region" description="Low complexity" evidence="2">
    <location>
        <begin position="1767"/>
        <end position="1785"/>
    </location>
</feature>
<keyword evidence="5" id="KW-1185">Reference proteome</keyword>
<evidence type="ECO:0000313" key="5">
    <source>
        <dbReference type="Proteomes" id="UP000695023"/>
    </source>
</evidence>
<dbReference type="FunFam" id="1.20.900.10:FF:000019">
    <property type="entry name" value="Pleckstrin homology domain-containing family G member 1"/>
    <property type="match status" value="1"/>
</dbReference>
<evidence type="ECO:0000259" key="4">
    <source>
        <dbReference type="PROSITE" id="PS50010"/>
    </source>
</evidence>
<dbReference type="InterPro" id="IPR011993">
    <property type="entry name" value="PH-like_dom_sf"/>
</dbReference>
<feature type="compositionally biased region" description="Polar residues" evidence="2">
    <location>
        <begin position="960"/>
        <end position="970"/>
    </location>
</feature>
<dbReference type="Gene3D" id="1.20.900.10">
    <property type="entry name" value="Dbl homology (DH) domain"/>
    <property type="match status" value="1"/>
</dbReference>
<feature type="compositionally biased region" description="Polar residues" evidence="2">
    <location>
        <begin position="10"/>
        <end position="28"/>
    </location>
</feature>
<evidence type="ECO:0000256" key="1">
    <source>
        <dbReference type="ARBA" id="ARBA00022553"/>
    </source>
</evidence>
<feature type="region of interest" description="Disordered" evidence="2">
    <location>
        <begin position="603"/>
        <end position="639"/>
    </location>
</feature>
<dbReference type="SUPFAM" id="SSF50729">
    <property type="entry name" value="PH domain-like"/>
    <property type="match status" value="1"/>
</dbReference>
<feature type="compositionally biased region" description="Polar residues" evidence="2">
    <location>
        <begin position="1195"/>
        <end position="1204"/>
    </location>
</feature>
<dbReference type="PANTHER" id="PTHR45924:SF3">
    <property type="entry name" value="PLECKSTRIN HOMOLOGY DOMAIN-CONTAINING FAMILY G MEMBER 2"/>
    <property type="match status" value="1"/>
</dbReference>